<dbReference type="OrthoDB" id="4191440at2759"/>
<protein>
    <submittedName>
        <fullName evidence="2">Uncharacterized protein</fullName>
    </submittedName>
</protein>
<keyword evidence="1" id="KW-1133">Transmembrane helix</keyword>
<sequence>MLSQLSKKFLREQGISFLAGILRLTIVYPLIEYASAAQRHWKTTKAHGILQRDGPYNHDIMDNEKLAYIWGYFAFWWYLLSWVPSILTLVPPKLIFPMIDGCIVVFISTATHAQTAYAPHSVDSCKGPGAHELQRPPGVNESFFEASARLNATVTDPFTMCKSYATEWQLGLTVCIILSIATVMKFYVCIRDTRDICLKAREENRSVREALVMSSIESLKVFPLLLFYGCVYAPFSCIFRCLPISVKSRVRFARGFTVKAGQGIVDKGQMRLEHIKKTTETSTDKAHIDLRDSQPASLADFLSVYDMLILISQDLHFVDVMNLGLVSKRVRQAVQPSDAHIQRMLHFRMYTCQSNSKSKCWICLNQTCTDCEQSRSLKQFRPFFHLDSCHPFCSSCYFSKVQRVPRTFRVSRLCKCEPAPDKPQYLRRTWYGGPSNDPPSNRIPMVTRSICQICNDLSDEELLSRREKRTVRELKEGAVDRGLKCQHCSKVLGRGVRWWICKCCAKECRSFYHGAWGKWGKGGGNGDVTDTHDSV</sequence>
<feature type="transmembrane region" description="Helical" evidence="1">
    <location>
        <begin position="211"/>
        <end position="235"/>
    </location>
</feature>
<dbReference type="Proteomes" id="UP001152607">
    <property type="component" value="Unassembled WGS sequence"/>
</dbReference>
<keyword evidence="3" id="KW-1185">Reference proteome</keyword>
<dbReference type="AlphaFoldDB" id="A0A9W4U674"/>
<feature type="transmembrane region" description="Helical" evidence="1">
    <location>
        <begin position="67"/>
        <end position="87"/>
    </location>
</feature>
<reference evidence="2" key="1">
    <citation type="submission" date="2023-01" db="EMBL/GenBank/DDBJ databases">
        <authorList>
            <person name="Van Ghelder C."/>
            <person name="Rancurel C."/>
        </authorList>
    </citation>
    <scope>NUCLEOTIDE SEQUENCE</scope>
    <source>
        <strain evidence="2">CNCM I-4278</strain>
    </source>
</reference>
<evidence type="ECO:0000313" key="3">
    <source>
        <dbReference type="Proteomes" id="UP001152607"/>
    </source>
</evidence>
<comment type="caution">
    <text evidence="2">The sequence shown here is derived from an EMBL/GenBank/DDBJ whole genome shotgun (WGS) entry which is preliminary data.</text>
</comment>
<feature type="transmembrane region" description="Helical" evidence="1">
    <location>
        <begin position="12"/>
        <end position="31"/>
    </location>
</feature>
<organism evidence="2 3">
    <name type="scientific">Periconia digitata</name>
    <dbReference type="NCBI Taxonomy" id="1303443"/>
    <lineage>
        <taxon>Eukaryota</taxon>
        <taxon>Fungi</taxon>
        <taxon>Dikarya</taxon>
        <taxon>Ascomycota</taxon>
        <taxon>Pezizomycotina</taxon>
        <taxon>Dothideomycetes</taxon>
        <taxon>Pleosporomycetidae</taxon>
        <taxon>Pleosporales</taxon>
        <taxon>Massarineae</taxon>
        <taxon>Periconiaceae</taxon>
        <taxon>Periconia</taxon>
    </lineage>
</organism>
<feature type="transmembrane region" description="Helical" evidence="1">
    <location>
        <begin position="168"/>
        <end position="190"/>
    </location>
</feature>
<keyword evidence="1" id="KW-0812">Transmembrane</keyword>
<accession>A0A9W4U674</accession>
<evidence type="ECO:0000313" key="2">
    <source>
        <dbReference type="EMBL" id="CAI6299959.1"/>
    </source>
</evidence>
<name>A0A9W4U674_9PLEO</name>
<gene>
    <name evidence="2" type="ORF">PDIGIT_LOCUS2797</name>
</gene>
<proteinExistence type="predicted"/>
<dbReference type="EMBL" id="CAOQHR010000002">
    <property type="protein sequence ID" value="CAI6299959.1"/>
    <property type="molecule type" value="Genomic_DNA"/>
</dbReference>
<keyword evidence="1" id="KW-0472">Membrane</keyword>
<evidence type="ECO:0000256" key="1">
    <source>
        <dbReference type="SAM" id="Phobius"/>
    </source>
</evidence>